<feature type="transmembrane region" description="Helical" evidence="1">
    <location>
        <begin position="31"/>
        <end position="52"/>
    </location>
</feature>
<dbReference type="KEGG" id="scia:HUG15_19495"/>
<dbReference type="AlphaFoldDB" id="A0A7T6Z5V9"/>
<keyword evidence="3" id="KW-1185">Reference proteome</keyword>
<dbReference type="EMBL" id="CP054705">
    <property type="protein sequence ID" value="QQK77548.1"/>
    <property type="molecule type" value="Genomic_DNA"/>
</dbReference>
<evidence type="ECO:0000313" key="2">
    <source>
        <dbReference type="EMBL" id="QQK77548.1"/>
    </source>
</evidence>
<sequence length="69" mass="7883">MKMQRLWLILGAMAASIFFFFFGLITSLEVISAIAQIVGFCGIIFTSLYGLLSKRTKEEIYEENKKLQL</sequence>
<proteinExistence type="predicted"/>
<gene>
    <name evidence="2" type="ORF">HUG15_19495</name>
</gene>
<evidence type="ECO:0000313" key="3">
    <source>
        <dbReference type="Proteomes" id="UP000595823"/>
    </source>
</evidence>
<dbReference type="RefSeq" id="WP_200124962.1">
    <property type="nucleotide sequence ID" value="NZ_CP054705.1"/>
</dbReference>
<keyword evidence="1" id="KW-0472">Membrane</keyword>
<protein>
    <submittedName>
        <fullName evidence="2">Uncharacterized protein</fullName>
    </submittedName>
</protein>
<dbReference type="Proteomes" id="UP000595823">
    <property type="component" value="Chromosome"/>
</dbReference>
<feature type="transmembrane region" description="Helical" evidence="1">
    <location>
        <begin position="7"/>
        <end position="25"/>
    </location>
</feature>
<evidence type="ECO:0000256" key="1">
    <source>
        <dbReference type="SAM" id="Phobius"/>
    </source>
</evidence>
<reference evidence="2 3" key="1">
    <citation type="submission" date="2020-06" db="EMBL/GenBank/DDBJ databases">
        <title>Genomic analysis of Salicibibacter sp. NKC5-3.</title>
        <authorList>
            <person name="Oh Y.J."/>
        </authorList>
    </citation>
    <scope>NUCLEOTIDE SEQUENCE [LARGE SCALE GENOMIC DNA]</scope>
    <source>
        <strain evidence="2 3">NKC5-3</strain>
    </source>
</reference>
<organism evidence="2 3">
    <name type="scientific">Salicibibacter cibarius</name>
    <dbReference type="NCBI Taxonomy" id="2743000"/>
    <lineage>
        <taxon>Bacteria</taxon>
        <taxon>Bacillati</taxon>
        <taxon>Bacillota</taxon>
        <taxon>Bacilli</taxon>
        <taxon>Bacillales</taxon>
        <taxon>Bacillaceae</taxon>
        <taxon>Salicibibacter</taxon>
    </lineage>
</organism>
<keyword evidence="1" id="KW-1133">Transmembrane helix</keyword>
<name>A0A7T6Z5V9_9BACI</name>
<accession>A0A7T6Z5V9</accession>
<keyword evidence="1" id="KW-0812">Transmembrane</keyword>